<feature type="domain" description="DUF2062" evidence="3">
    <location>
        <begin position="251"/>
        <end position="375"/>
    </location>
</feature>
<dbReference type="InterPro" id="IPR029044">
    <property type="entry name" value="Nucleotide-diphossugar_trans"/>
</dbReference>
<proteinExistence type="predicted"/>
<dbReference type="Pfam" id="PF00535">
    <property type="entry name" value="Glycos_transf_2"/>
    <property type="match status" value="1"/>
</dbReference>
<dbReference type="InterPro" id="IPR018639">
    <property type="entry name" value="DUF2062"/>
</dbReference>
<keyword evidence="5" id="KW-1185">Reference proteome</keyword>
<keyword evidence="1" id="KW-0812">Transmembrane</keyword>
<dbReference type="SUPFAM" id="SSF53448">
    <property type="entry name" value="Nucleotide-diphospho-sugar transferases"/>
    <property type="match status" value="1"/>
</dbReference>
<protein>
    <submittedName>
        <fullName evidence="4">Polyprenol monophosphomannose synthase</fullName>
    </submittedName>
</protein>
<organism evidence="4 5">
    <name type="scientific">Pontiella desulfatans</name>
    <dbReference type="NCBI Taxonomy" id="2750659"/>
    <lineage>
        <taxon>Bacteria</taxon>
        <taxon>Pseudomonadati</taxon>
        <taxon>Kiritimatiellota</taxon>
        <taxon>Kiritimatiellia</taxon>
        <taxon>Kiritimatiellales</taxon>
        <taxon>Pontiellaceae</taxon>
        <taxon>Pontiella</taxon>
    </lineage>
</organism>
<dbReference type="CDD" id="cd04179">
    <property type="entry name" value="DPM_DPG-synthase_like"/>
    <property type="match status" value="1"/>
</dbReference>
<evidence type="ECO:0000313" key="5">
    <source>
        <dbReference type="Proteomes" id="UP000366872"/>
    </source>
</evidence>
<dbReference type="PANTHER" id="PTHR48090:SF7">
    <property type="entry name" value="RFBJ PROTEIN"/>
    <property type="match status" value="1"/>
</dbReference>
<evidence type="ECO:0000256" key="1">
    <source>
        <dbReference type="SAM" id="Phobius"/>
    </source>
</evidence>
<keyword evidence="1" id="KW-0472">Membrane</keyword>
<dbReference type="EMBL" id="CAAHFG010000001">
    <property type="protein sequence ID" value="VGO12052.1"/>
    <property type="molecule type" value="Genomic_DNA"/>
</dbReference>
<feature type="domain" description="Glycosyltransferase 2-like" evidence="2">
    <location>
        <begin position="2"/>
        <end position="154"/>
    </location>
</feature>
<dbReference type="Proteomes" id="UP000366872">
    <property type="component" value="Unassembled WGS sequence"/>
</dbReference>
<feature type="transmembrane region" description="Helical" evidence="1">
    <location>
        <begin position="343"/>
        <end position="369"/>
    </location>
</feature>
<dbReference type="Gene3D" id="3.90.550.10">
    <property type="entry name" value="Spore Coat Polysaccharide Biosynthesis Protein SpsA, Chain A"/>
    <property type="match status" value="1"/>
</dbReference>
<feature type="transmembrane region" description="Helical" evidence="1">
    <location>
        <begin position="299"/>
        <end position="323"/>
    </location>
</feature>
<dbReference type="InterPro" id="IPR001173">
    <property type="entry name" value="Glyco_trans_2-like"/>
</dbReference>
<evidence type="ECO:0000259" key="3">
    <source>
        <dbReference type="Pfam" id="PF09835"/>
    </source>
</evidence>
<feature type="transmembrane region" description="Helical" evidence="1">
    <location>
        <begin position="261"/>
        <end position="287"/>
    </location>
</feature>
<gene>
    <name evidence="4" type="primary">ppm1_1</name>
    <name evidence="4" type="ORF">PDESU_00601</name>
</gene>
<dbReference type="Pfam" id="PF09835">
    <property type="entry name" value="DUF2062"/>
    <property type="match status" value="1"/>
</dbReference>
<dbReference type="InterPro" id="IPR050256">
    <property type="entry name" value="Glycosyltransferase_2"/>
</dbReference>
<evidence type="ECO:0000259" key="2">
    <source>
        <dbReference type="Pfam" id="PF00535"/>
    </source>
</evidence>
<dbReference type="AlphaFoldDB" id="A0A6C2TWW8"/>
<sequence>MVPVYNNGGTVEAVARACREQLDHVLVVDDGCTDVDVGALFEGSDIEVLRHESNMGKGQAILSALEFVHGRGGKWMVTVDADGQHDPGDIPKFFPAMQAHPDSIMIGARDFSGENIPGGSRFGRKFSNFWIKLECGTTVSDSQSGFRVYPVELLTQMKLKGSRYDFEVEVLTKAVWHGLKLVDVPIGVHYPPKDERISHFDQWKDNVRLSGRHTLLVARRLVPWPHKKLVKPDSTDWKYLLKHPGKFLAMLLKENSTPVELGVAAGVGILLATLPLIACHTIAILYVSTKLNLNRLLALNIQHLCAPPLVPMACIALGFYMRNGHWLGMEELKTFASNLHQHLLNWLVGSLVLAPVLAIVGGLIVFFIANGLQRKGAVGHA</sequence>
<accession>A0A6C2TWW8</accession>
<name>A0A6C2TWW8_PONDE</name>
<keyword evidence="1" id="KW-1133">Transmembrane helix</keyword>
<evidence type="ECO:0000313" key="4">
    <source>
        <dbReference type="EMBL" id="VGO12052.1"/>
    </source>
</evidence>
<reference evidence="4 5" key="1">
    <citation type="submission" date="2019-04" db="EMBL/GenBank/DDBJ databases">
        <authorList>
            <person name="Van Vliet M D."/>
        </authorList>
    </citation>
    <scope>NUCLEOTIDE SEQUENCE [LARGE SCALE GENOMIC DNA]</scope>
    <source>
        <strain evidence="4 5">F1</strain>
    </source>
</reference>
<dbReference type="PANTHER" id="PTHR48090">
    <property type="entry name" value="UNDECAPRENYL-PHOSPHATE 4-DEOXY-4-FORMAMIDO-L-ARABINOSE TRANSFERASE-RELATED"/>
    <property type="match status" value="1"/>
</dbReference>